<sequence length="160" mass="18251">MRWATGFLAILGFGALLVGVAIQMVPYGRNHSNPPVLAEPPWDSPKTREMFMAACGDCHSNQTRWPWYSHIAPISWLVQYDVEKGREKLNVSEWGRRKNEGEEVVEAVLEGYMPPGLYTLMHPEARFTREELQAFLAGLRATFGGEDEEYEKEEHEEHGS</sequence>
<dbReference type="EMBL" id="QWKZ01000058">
    <property type="protein sequence ID" value="RIH84602.1"/>
    <property type="molecule type" value="Genomic_DNA"/>
</dbReference>
<dbReference type="SMART" id="SM01235">
    <property type="entry name" value="Haem_bd"/>
    <property type="match status" value="1"/>
</dbReference>
<dbReference type="Proteomes" id="UP000265800">
    <property type="component" value="Unassembled WGS sequence"/>
</dbReference>
<organism evidence="2 3">
    <name type="scientific">Meiothermus luteus</name>
    <dbReference type="NCBI Taxonomy" id="2026184"/>
    <lineage>
        <taxon>Bacteria</taxon>
        <taxon>Thermotogati</taxon>
        <taxon>Deinococcota</taxon>
        <taxon>Deinococci</taxon>
        <taxon>Thermales</taxon>
        <taxon>Thermaceae</taxon>
        <taxon>Meiothermus</taxon>
    </lineage>
</organism>
<dbReference type="AlphaFoldDB" id="A0A399EPZ2"/>
<gene>
    <name evidence="2" type="ORF">Mlute_01845</name>
</gene>
<proteinExistence type="predicted"/>
<evidence type="ECO:0000259" key="1">
    <source>
        <dbReference type="SMART" id="SM01235"/>
    </source>
</evidence>
<feature type="domain" description="Haem-binding" evidence="1">
    <location>
        <begin position="16"/>
        <end position="143"/>
    </location>
</feature>
<dbReference type="InterPro" id="IPR025992">
    <property type="entry name" value="Haem-bd"/>
</dbReference>
<evidence type="ECO:0000313" key="3">
    <source>
        <dbReference type="Proteomes" id="UP000265800"/>
    </source>
</evidence>
<dbReference type="OrthoDB" id="196738at2"/>
<evidence type="ECO:0000313" key="2">
    <source>
        <dbReference type="EMBL" id="RIH84602.1"/>
    </source>
</evidence>
<protein>
    <submittedName>
        <fullName evidence="2">Heme-binding domain protein</fullName>
    </submittedName>
</protein>
<dbReference type="RefSeq" id="WP_119360428.1">
    <property type="nucleotide sequence ID" value="NZ_QWKZ01000058.1"/>
</dbReference>
<comment type="caution">
    <text evidence="2">The sequence shown here is derived from an EMBL/GenBank/DDBJ whole genome shotgun (WGS) entry which is preliminary data.</text>
</comment>
<reference evidence="2 3" key="1">
    <citation type="submission" date="2018-08" db="EMBL/GenBank/DDBJ databases">
        <title>Meiothermus luteus KCTC 52599 genome sequencing project.</title>
        <authorList>
            <person name="Da Costa M.S."/>
            <person name="Albuquerque L."/>
            <person name="Raposo P."/>
            <person name="Froufe H.J.C."/>
            <person name="Barroso C.S."/>
            <person name="Egas C."/>
        </authorList>
    </citation>
    <scope>NUCLEOTIDE SEQUENCE [LARGE SCALE GENOMIC DNA]</scope>
    <source>
        <strain evidence="2 3">KCTC 52599</strain>
    </source>
</reference>
<dbReference type="Pfam" id="PF14376">
    <property type="entry name" value="Haem_bd"/>
    <property type="match status" value="1"/>
</dbReference>
<name>A0A399EPZ2_9DEIN</name>
<accession>A0A399EPZ2</accession>
<keyword evidence="3" id="KW-1185">Reference proteome</keyword>